<sequence>MHINTIQGLNNNIINLQNGNKPTKISPTLSPHLDDSINNYDNNYNNNYDNNRDNTRRHLIKDSLKTFMYASSCIGLAKGMVKVEDYTQGWSAIRRFNNPSHPSIGGMASDELGRTRRFEYDSNPSTPNILSYNEVMKSYRDNNVPAMRGEWLGPGSTEEDVREAALALWRVRSSLKSLSVMCEEYDWEGALELLHSPLLTTTLASTLTTLRTSRGILTDEARSEVGFSWGSCGWRHCGILADVQEALSELECRMGLLEPEECEFCIGVARRGVEEALEGVPERLRGKEIGGGGKGRRKWWKKFGDVWKG</sequence>
<dbReference type="OrthoDB" id="201706at2759"/>
<protein>
    <submittedName>
        <fullName evidence="1">Uncharacterized protein</fullName>
    </submittedName>
</protein>
<evidence type="ECO:0000313" key="2">
    <source>
        <dbReference type="Proteomes" id="UP001165065"/>
    </source>
</evidence>
<dbReference type="AlphaFoldDB" id="A0A9W7LFY5"/>
<proteinExistence type="predicted"/>
<organism evidence="1 2">
    <name type="scientific">Triparma columacea</name>
    <dbReference type="NCBI Taxonomy" id="722753"/>
    <lineage>
        <taxon>Eukaryota</taxon>
        <taxon>Sar</taxon>
        <taxon>Stramenopiles</taxon>
        <taxon>Ochrophyta</taxon>
        <taxon>Bolidophyceae</taxon>
        <taxon>Parmales</taxon>
        <taxon>Triparmaceae</taxon>
        <taxon>Triparma</taxon>
    </lineage>
</organism>
<dbReference type="EMBL" id="BRYA01000402">
    <property type="protein sequence ID" value="GMI48506.1"/>
    <property type="molecule type" value="Genomic_DNA"/>
</dbReference>
<comment type="caution">
    <text evidence="1">The sequence shown here is derived from an EMBL/GenBank/DDBJ whole genome shotgun (WGS) entry which is preliminary data.</text>
</comment>
<dbReference type="Proteomes" id="UP001165065">
    <property type="component" value="Unassembled WGS sequence"/>
</dbReference>
<gene>
    <name evidence="1" type="ORF">TrCOL_g5905</name>
</gene>
<accession>A0A9W7LFY5</accession>
<reference evidence="2" key="1">
    <citation type="journal article" date="2023" name="Commun. Biol.">
        <title>Genome analysis of Parmales, the sister group of diatoms, reveals the evolutionary specialization of diatoms from phago-mixotrophs to photoautotrophs.</title>
        <authorList>
            <person name="Ban H."/>
            <person name="Sato S."/>
            <person name="Yoshikawa S."/>
            <person name="Yamada K."/>
            <person name="Nakamura Y."/>
            <person name="Ichinomiya M."/>
            <person name="Sato N."/>
            <person name="Blanc-Mathieu R."/>
            <person name="Endo H."/>
            <person name="Kuwata A."/>
            <person name="Ogata H."/>
        </authorList>
    </citation>
    <scope>NUCLEOTIDE SEQUENCE [LARGE SCALE GENOMIC DNA]</scope>
</reference>
<evidence type="ECO:0000313" key="1">
    <source>
        <dbReference type="EMBL" id="GMI48506.1"/>
    </source>
</evidence>
<keyword evidence="2" id="KW-1185">Reference proteome</keyword>
<name>A0A9W7LFY5_9STRA</name>